<gene>
    <name evidence="1" type="ORF">Pcinc_043175</name>
</gene>
<organism evidence="1 2">
    <name type="scientific">Petrolisthes cinctipes</name>
    <name type="common">Flat porcelain crab</name>
    <dbReference type="NCBI Taxonomy" id="88211"/>
    <lineage>
        <taxon>Eukaryota</taxon>
        <taxon>Metazoa</taxon>
        <taxon>Ecdysozoa</taxon>
        <taxon>Arthropoda</taxon>
        <taxon>Crustacea</taxon>
        <taxon>Multicrustacea</taxon>
        <taxon>Malacostraca</taxon>
        <taxon>Eumalacostraca</taxon>
        <taxon>Eucarida</taxon>
        <taxon>Decapoda</taxon>
        <taxon>Pleocyemata</taxon>
        <taxon>Anomura</taxon>
        <taxon>Galatheoidea</taxon>
        <taxon>Porcellanidae</taxon>
        <taxon>Petrolisthes</taxon>
    </lineage>
</organism>
<dbReference type="AlphaFoldDB" id="A0AAE1BG94"/>
<keyword evidence="2" id="KW-1185">Reference proteome</keyword>
<comment type="caution">
    <text evidence="1">The sequence shown here is derived from an EMBL/GenBank/DDBJ whole genome shotgun (WGS) entry which is preliminary data.</text>
</comment>
<dbReference type="Proteomes" id="UP001286313">
    <property type="component" value="Unassembled WGS sequence"/>
</dbReference>
<evidence type="ECO:0000313" key="2">
    <source>
        <dbReference type="Proteomes" id="UP001286313"/>
    </source>
</evidence>
<name>A0AAE1BG94_PETCI</name>
<reference evidence="1" key="1">
    <citation type="submission" date="2023-10" db="EMBL/GenBank/DDBJ databases">
        <title>Genome assemblies of two species of porcelain crab, Petrolisthes cinctipes and Petrolisthes manimaculis (Anomura: Porcellanidae).</title>
        <authorList>
            <person name="Angst P."/>
        </authorList>
    </citation>
    <scope>NUCLEOTIDE SEQUENCE</scope>
    <source>
        <strain evidence="1">PB745_01</strain>
        <tissue evidence="1">Gill</tissue>
    </source>
</reference>
<sequence>MNWRGTESGTVWSNVLKVGCKRSTDRAREAGGETAKEYEWQGTGEEVVGRGRVLRDGEIGIKRRMSGGDERQGEEKKEEEVLLVVVEGGGEKEGEGVEKEEKLLEYEKWGDGDHGINERKEAERV</sequence>
<evidence type="ECO:0000313" key="1">
    <source>
        <dbReference type="EMBL" id="KAK3850096.1"/>
    </source>
</evidence>
<protein>
    <submittedName>
        <fullName evidence="1">Uncharacterized protein</fullName>
    </submittedName>
</protein>
<dbReference type="EMBL" id="JAWQEG010008549">
    <property type="protein sequence ID" value="KAK3850096.1"/>
    <property type="molecule type" value="Genomic_DNA"/>
</dbReference>
<accession>A0AAE1BG94</accession>
<proteinExistence type="predicted"/>